<evidence type="ECO:0000313" key="2">
    <source>
        <dbReference type="Proteomes" id="UP000002770"/>
    </source>
</evidence>
<dbReference type="HOGENOM" id="CLU_3081281_0_0_6"/>
<keyword evidence="2" id="KW-1185">Reference proteome</keyword>
<dbReference type="EMBL" id="JH413822">
    <property type="protein sequence ID" value="EHL30866.1"/>
    <property type="molecule type" value="Genomic_DNA"/>
</dbReference>
<dbReference type="Proteomes" id="UP000002770">
    <property type="component" value="Unassembled WGS sequence"/>
</dbReference>
<proteinExistence type="predicted"/>
<protein>
    <submittedName>
        <fullName evidence="1">Uncharacterized protein</fullName>
    </submittedName>
</protein>
<name>G9EP31_9GAMM</name>
<dbReference type="InParanoid" id="G9EP31"/>
<dbReference type="AlphaFoldDB" id="G9EP31"/>
<evidence type="ECO:0000313" key="1">
    <source>
        <dbReference type="EMBL" id="EHL30866.1"/>
    </source>
</evidence>
<accession>G9EP31</accession>
<reference evidence="1 2" key="1">
    <citation type="journal article" date="2011" name="BMC Genomics">
        <title>Insight into cross-talk between intra-amoebal pathogens.</title>
        <authorList>
            <person name="Gimenez G."/>
            <person name="Bertelli C."/>
            <person name="Moliner C."/>
            <person name="Robert C."/>
            <person name="Raoult D."/>
            <person name="Fournier P.E."/>
            <person name="Greub G."/>
        </authorList>
    </citation>
    <scope>NUCLEOTIDE SEQUENCE [LARGE SCALE GENOMIC DNA]</scope>
    <source>
        <strain evidence="1 2">LLAP12</strain>
    </source>
</reference>
<dbReference type="STRING" id="658187.LDG_7012"/>
<gene>
    <name evidence="1" type="ORF">LDG_7012</name>
</gene>
<sequence length="52" mass="5315">MLTTKCQHTLVVAGVGIATVMSGIGLFATGANKNRQTTADVSLAFSDSPVHP</sequence>
<organism evidence="1 2">
    <name type="scientific">Legionella drancourtii LLAP12</name>
    <dbReference type="NCBI Taxonomy" id="658187"/>
    <lineage>
        <taxon>Bacteria</taxon>
        <taxon>Pseudomonadati</taxon>
        <taxon>Pseudomonadota</taxon>
        <taxon>Gammaproteobacteria</taxon>
        <taxon>Legionellales</taxon>
        <taxon>Legionellaceae</taxon>
        <taxon>Legionella</taxon>
    </lineage>
</organism>